<gene>
    <name evidence="1" type="ORF">PG994_013481</name>
</gene>
<name>A0ABR1T8V2_9PEZI</name>
<accession>A0ABR1T8V2</accession>
<dbReference type="Proteomes" id="UP001480595">
    <property type="component" value="Unassembled WGS sequence"/>
</dbReference>
<keyword evidence="2" id="KW-1185">Reference proteome</keyword>
<dbReference type="EMBL" id="JAQQWL010000013">
    <property type="protein sequence ID" value="KAK8042998.1"/>
    <property type="molecule type" value="Genomic_DNA"/>
</dbReference>
<dbReference type="RefSeq" id="XP_066709851.1">
    <property type="nucleotide sequence ID" value="XM_066864890.1"/>
</dbReference>
<proteinExistence type="predicted"/>
<sequence length="124" mass="14069">MDQFYHGRQGTFPRLHYTQHWTAPMGPALCTRDPETGDYFSFSLEPEGVSPTYRIFQVSTTTGSSTISPTLFDVPYADAALHHLATEAKRGRRVNCVKHSGIQSEWRMKTFATSVEARRRQETA</sequence>
<comment type="caution">
    <text evidence="1">The sequence shown here is derived from an EMBL/GenBank/DDBJ whole genome shotgun (WGS) entry which is preliminary data.</text>
</comment>
<protein>
    <submittedName>
        <fullName evidence="1">Beta-beta-carotene 9'-10'-dioxygenase</fullName>
    </submittedName>
</protein>
<evidence type="ECO:0000313" key="1">
    <source>
        <dbReference type="EMBL" id="KAK8042998.1"/>
    </source>
</evidence>
<reference evidence="1 2" key="1">
    <citation type="submission" date="2023-01" db="EMBL/GenBank/DDBJ databases">
        <title>Analysis of 21 Apiospora genomes using comparative genomics revels a genus with tremendous synthesis potential of carbohydrate active enzymes and secondary metabolites.</title>
        <authorList>
            <person name="Sorensen T."/>
        </authorList>
    </citation>
    <scope>NUCLEOTIDE SEQUENCE [LARGE SCALE GENOMIC DNA]</scope>
    <source>
        <strain evidence="1 2">CBS 135458</strain>
    </source>
</reference>
<dbReference type="GeneID" id="92097953"/>
<evidence type="ECO:0000313" key="2">
    <source>
        <dbReference type="Proteomes" id="UP001480595"/>
    </source>
</evidence>
<organism evidence="1 2">
    <name type="scientific">Apiospora phragmitis</name>
    <dbReference type="NCBI Taxonomy" id="2905665"/>
    <lineage>
        <taxon>Eukaryota</taxon>
        <taxon>Fungi</taxon>
        <taxon>Dikarya</taxon>
        <taxon>Ascomycota</taxon>
        <taxon>Pezizomycotina</taxon>
        <taxon>Sordariomycetes</taxon>
        <taxon>Xylariomycetidae</taxon>
        <taxon>Amphisphaeriales</taxon>
        <taxon>Apiosporaceae</taxon>
        <taxon>Apiospora</taxon>
    </lineage>
</organism>